<evidence type="ECO:0000313" key="3">
    <source>
        <dbReference type="EMBL" id="MFA9192262.1"/>
    </source>
</evidence>
<name>A0ABV4TFW1_9FLAO</name>
<dbReference type="CDD" id="cd03801">
    <property type="entry name" value="GT4_PimA-like"/>
    <property type="match status" value="1"/>
</dbReference>
<dbReference type="Gene3D" id="3.40.50.2000">
    <property type="entry name" value="Glycogen Phosphorylase B"/>
    <property type="match status" value="1"/>
</dbReference>
<dbReference type="Proteomes" id="UP001574169">
    <property type="component" value="Unassembled WGS sequence"/>
</dbReference>
<dbReference type="GO" id="GO:0016757">
    <property type="term" value="F:glycosyltransferase activity"/>
    <property type="evidence" value="ECO:0007669"/>
    <property type="project" value="UniProtKB-KW"/>
</dbReference>
<feature type="coiled-coil region" evidence="1">
    <location>
        <begin position="367"/>
        <end position="394"/>
    </location>
</feature>
<evidence type="ECO:0000256" key="1">
    <source>
        <dbReference type="SAM" id="Coils"/>
    </source>
</evidence>
<evidence type="ECO:0000259" key="2">
    <source>
        <dbReference type="Pfam" id="PF00534"/>
    </source>
</evidence>
<dbReference type="RefSeq" id="WP_373407155.1">
    <property type="nucleotide sequence ID" value="NZ_JBCFQL010000013.1"/>
</dbReference>
<keyword evidence="1" id="KW-0175">Coiled coil</keyword>
<keyword evidence="3" id="KW-0808">Transferase</keyword>
<evidence type="ECO:0000313" key="4">
    <source>
        <dbReference type="Proteomes" id="UP001574169"/>
    </source>
</evidence>
<dbReference type="EMBL" id="JBCFQL010000013">
    <property type="protein sequence ID" value="MFA9192262.1"/>
    <property type="molecule type" value="Genomic_DNA"/>
</dbReference>
<accession>A0ABV4TFW1</accession>
<keyword evidence="3" id="KW-0328">Glycosyltransferase</keyword>
<dbReference type="SUPFAM" id="SSF53756">
    <property type="entry name" value="UDP-Glycosyltransferase/glycogen phosphorylase"/>
    <property type="match status" value="1"/>
</dbReference>
<dbReference type="Pfam" id="PF00534">
    <property type="entry name" value="Glycos_transf_1"/>
    <property type="match status" value="1"/>
</dbReference>
<reference evidence="3 4" key="1">
    <citation type="submission" date="2024-04" db="EMBL/GenBank/DDBJ databases">
        <title>New Clade of Flavobacterium.</title>
        <authorList>
            <person name="Matos L."/>
            <person name="Proenca D.N."/>
            <person name="Fransisco R.M."/>
            <person name="Chung A.P."/>
            <person name="Maccario L."/>
            <person name="Sorensen S.J."/>
            <person name="Morais P.V."/>
        </authorList>
    </citation>
    <scope>NUCLEOTIDE SEQUENCE [LARGE SCALE GENOMIC DNA]</scope>
    <source>
        <strain evidence="3 4">FZUC8N2.13</strain>
    </source>
</reference>
<dbReference type="PANTHER" id="PTHR46656:SF3">
    <property type="entry name" value="PUTATIVE-RELATED"/>
    <property type="match status" value="1"/>
</dbReference>
<feature type="domain" description="Glycosyl transferase family 1" evidence="2">
    <location>
        <begin position="230"/>
        <end position="287"/>
    </location>
</feature>
<dbReference type="InterPro" id="IPR001296">
    <property type="entry name" value="Glyco_trans_1"/>
</dbReference>
<sequence length="416" mass="47688">MNKLDLGVNVVGYIDGEFGLGEAVRLNLKAMESVGLSCAKIDYLKLKKGTINEDSFKYSINLIQLSLNDISDFFSGIQTTSFLNRYNILFLVWESEYVPEEIQKTLHLFHEIWTPSTYCRDIFRQHFLGPIMTVPHPVEVDLTPLAKKGFLDIYDNQKYSFLFIFNFGSSIKRKNTLFLIQSFIEAFPVETDVELIIKCSNAKNNPKDYALVLNEIRDKSNIKIVDIDLEKNDLNHFINQCDCYVSLHHSEGFGLTLAEAMCLGKPTIATNYSGNLEFMNKGNSFLVDYVINSIENPDVNFCNNTIWADPLLVDSVEKMRLAYNDRNLAKEKAKKAQIDTQNKLSYKSIGSKMLTRAESIKRNFKNANESMILLINYKSRVKELEAELRKMQKSKLISCVLSCKKALRTIKSKYKK</sequence>
<organism evidence="3 4">
    <name type="scientific">Flavobacterium zubiriense</name>
    <dbReference type="NCBI Taxonomy" id="3138075"/>
    <lineage>
        <taxon>Bacteria</taxon>
        <taxon>Pseudomonadati</taxon>
        <taxon>Bacteroidota</taxon>
        <taxon>Flavobacteriia</taxon>
        <taxon>Flavobacteriales</taxon>
        <taxon>Flavobacteriaceae</taxon>
        <taxon>Flavobacterium</taxon>
    </lineage>
</organism>
<protein>
    <submittedName>
        <fullName evidence="3">Glycosyltransferase family 4 protein</fullName>
        <ecNumber evidence="3">2.4.-.-</ecNumber>
    </submittedName>
</protein>
<gene>
    <name evidence="3" type="ORF">AAGV28_12865</name>
</gene>
<keyword evidence="4" id="KW-1185">Reference proteome</keyword>
<dbReference type="PANTHER" id="PTHR46656">
    <property type="entry name" value="PUTATIVE-RELATED"/>
    <property type="match status" value="1"/>
</dbReference>
<proteinExistence type="predicted"/>
<dbReference type="EC" id="2.4.-.-" evidence="3"/>
<comment type="caution">
    <text evidence="3">The sequence shown here is derived from an EMBL/GenBank/DDBJ whole genome shotgun (WGS) entry which is preliminary data.</text>
</comment>